<dbReference type="Proteomes" id="UP001596620">
    <property type="component" value="Unassembled WGS sequence"/>
</dbReference>
<proteinExistence type="predicted"/>
<name>A0ABW2V058_9BACI</name>
<evidence type="ECO:0000313" key="2">
    <source>
        <dbReference type="Proteomes" id="UP001596620"/>
    </source>
</evidence>
<gene>
    <name evidence="1" type="ORF">ACFQU8_13525</name>
</gene>
<organism evidence="1 2">
    <name type="scientific">Lentibacillus kimchii</name>
    <dbReference type="NCBI Taxonomy" id="1542911"/>
    <lineage>
        <taxon>Bacteria</taxon>
        <taxon>Bacillati</taxon>
        <taxon>Bacillota</taxon>
        <taxon>Bacilli</taxon>
        <taxon>Bacillales</taxon>
        <taxon>Bacillaceae</taxon>
        <taxon>Lentibacillus</taxon>
    </lineage>
</organism>
<keyword evidence="2" id="KW-1185">Reference proteome</keyword>
<protein>
    <submittedName>
        <fullName evidence="1">Stage VI sporulation protein F</fullName>
    </submittedName>
</protein>
<dbReference type="InterPro" id="IPR025942">
    <property type="entry name" value="SpoVIF"/>
</dbReference>
<dbReference type="Pfam" id="PF14069">
    <property type="entry name" value="SpoVIF"/>
    <property type="match status" value="1"/>
</dbReference>
<evidence type="ECO:0000313" key="1">
    <source>
        <dbReference type="EMBL" id="MFC7748206.1"/>
    </source>
</evidence>
<dbReference type="RefSeq" id="WP_382361332.1">
    <property type="nucleotide sequence ID" value="NZ_JBHTGR010000057.1"/>
</dbReference>
<sequence length="88" mass="10007">MSEFHDKLFDKVQQNSDISSQAIYQVADSLNQTDFSDEETIRSLVQRLATLADSPVSKEKEDKIVESITQNNMPADMQSINNLFKNQP</sequence>
<dbReference type="EMBL" id="JBHTGR010000057">
    <property type="protein sequence ID" value="MFC7748206.1"/>
    <property type="molecule type" value="Genomic_DNA"/>
</dbReference>
<reference evidence="2" key="1">
    <citation type="journal article" date="2019" name="Int. J. Syst. Evol. Microbiol.">
        <title>The Global Catalogue of Microorganisms (GCM) 10K type strain sequencing project: providing services to taxonomists for standard genome sequencing and annotation.</title>
        <authorList>
            <consortium name="The Broad Institute Genomics Platform"/>
            <consortium name="The Broad Institute Genome Sequencing Center for Infectious Disease"/>
            <person name="Wu L."/>
            <person name="Ma J."/>
        </authorList>
    </citation>
    <scope>NUCLEOTIDE SEQUENCE [LARGE SCALE GENOMIC DNA]</scope>
    <source>
        <strain evidence="2">JCM 30234</strain>
    </source>
</reference>
<comment type="caution">
    <text evidence="1">The sequence shown here is derived from an EMBL/GenBank/DDBJ whole genome shotgun (WGS) entry which is preliminary data.</text>
</comment>
<accession>A0ABW2V058</accession>